<dbReference type="Proteomes" id="UP000051966">
    <property type="component" value="Unassembled WGS sequence"/>
</dbReference>
<keyword evidence="4" id="KW-1185">Reference proteome</keyword>
<evidence type="ECO:0000313" key="2">
    <source>
        <dbReference type="EMBL" id="KRM12208.1"/>
    </source>
</evidence>
<sequence>MVKHYGINFGGFLHKSQKYNNKQAVYYYVGASADFKIKSWIWSGYLTRLLAKSPADFKTEPTFINYVKTDRKLGVLI</sequence>
<protein>
    <submittedName>
        <fullName evidence="1">Uncharacterized protein</fullName>
    </submittedName>
</protein>
<gene>
    <name evidence="2" type="ORF">FD41_GL000564</name>
    <name evidence="1" type="ORF">JCM14108_1467</name>
</gene>
<reference evidence="2 4" key="2">
    <citation type="journal article" date="2015" name="Genome Announc.">
        <title>Expanding the biotechnology potential of lactobacilli through comparative genomics of 213 strains and associated genera.</title>
        <authorList>
            <person name="Sun Z."/>
            <person name="Harris H.M."/>
            <person name="McCann A."/>
            <person name="Guo C."/>
            <person name="Argimon S."/>
            <person name="Zhang W."/>
            <person name="Yang X."/>
            <person name="Jeffery I.B."/>
            <person name="Cooney J.C."/>
            <person name="Kagawa T.F."/>
            <person name="Liu W."/>
            <person name="Song Y."/>
            <person name="Salvetti E."/>
            <person name="Wrobel A."/>
            <person name="Rasinkangas P."/>
            <person name="Parkhill J."/>
            <person name="Rea M.C."/>
            <person name="O'Sullivan O."/>
            <person name="Ritari J."/>
            <person name="Douillard F.P."/>
            <person name="Paul Ross R."/>
            <person name="Yang R."/>
            <person name="Briner A.E."/>
            <person name="Felis G.E."/>
            <person name="de Vos W.M."/>
            <person name="Barrangou R."/>
            <person name="Klaenhammer T.R."/>
            <person name="Caufield P.W."/>
            <person name="Cui Y."/>
            <person name="Zhang H."/>
            <person name="O'Toole P.W."/>
        </authorList>
    </citation>
    <scope>NUCLEOTIDE SEQUENCE [LARGE SCALE GENOMIC DNA]</scope>
    <source>
        <strain evidence="2 4">DSM 18382</strain>
    </source>
</reference>
<accession>X0PAN4</accession>
<comment type="caution">
    <text evidence="1">The sequence shown here is derived from an EMBL/GenBank/DDBJ whole genome shotgun (WGS) entry which is preliminary data.</text>
</comment>
<evidence type="ECO:0000313" key="1">
    <source>
        <dbReference type="EMBL" id="GAF36498.1"/>
    </source>
</evidence>
<organism evidence="1 3">
    <name type="scientific">Lentilactobacillus farraginis DSM 18382 = JCM 14108</name>
    <dbReference type="NCBI Taxonomy" id="1423743"/>
    <lineage>
        <taxon>Bacteria</taxon>
        <taxon>Bacillati</taxon>
        <taxon>Bacillota</taxon>
        <taxon>Bacilli</taxon>
        <taxon>Lactobacillales</taxon>
        <taxon>Lactobacillaceae</taxon>
        <taxon>Lentilactobacillus</taxon>
    </lineage>
</organism>
<dbReference type="AlphaFoldDB" id="X0PAN4"/>
<reference evidence="1" key="1">
    <citation type="journal article" date="2014" name="Genome Announc.">
        <title>Draft Genome Sequences of Two Lactobacillus Strains, L. farraginis JCM 14108T and L. composti JCM 14202T, Isolated from Compost of Distilled Shochu Residue.</title>
        <authorList>
            <person name="Yuki M."/>
            <person name="Oshima K."/>
            <person name="Suda W."/>
            <person name="Kitahara M."/>
            <person name="Kitamura K."/>
            <person name="Iida T."/>
            <person name="Hattori M."/>
            <person name="Ohkuma M."/>
        </authorList>
    </citation>
    <scope>NUCLEOTIDE SEQUENCE [LARGE SCALE GENOMIC DNA]</scope>
    <source>
        <strain evidence="1">JCM 14108</strain>
    </source>
</reference>
<proteinExistence type="predicted"/>
<evidence type="ECO:0000313" key="3">
    <source>
        <dbReference type="Proteomes" id="UP000019488"/>
    </source>
</evidence>
<dbReference type="Proteomes" id="UP000019488">
    <property type="component" value="Unassembled WGS sequence"/>
</dbReference>
<evidence type="ECO:0000313" key="4">
    <source>
        <dbReference type="Proteomes" id="UP000051966"/>
    </source>
</evidence>
<dbReference type="EMBL" id="BAKI01000012">
    <property type="protein sequence ID" value="GAF36498.1"/>
    <property type="molecule type" value="Genomic_DNA"/>
</dbReference>
<dbReference type="EMBL" id="AZFY01000014">
    <property type="protein sequence ID" value="KRM12208.1"/>
    <property type="molecule type" value="Genomic_DNA"/>
</dbReference>
<dbReference type="PATRIC" id="fig|1423743.5.peg.579"/>
<name>X0PAN4_9LACO</name>